<dbReference type="GO" id="GO:0000724">
    <property type="term" value="P:double-strand break repair via homologous recombination"/>
    <property type="evidence" value="ECO:0007669"/>
    <property type="project" value="UniProtKB-ARBA"/>
</dbReference>
<evidence type="ECO:0000256" key="10">
    <source>
        <dbReference type="ARBA" id="ARBA00023204"/>
    </source>
</evidence>
<accession>A0AAV7JVQ8</accession>
<evidence type="ECO:0000256" key="5">
    <source>
        <dbReference type="ARBA" id="ARBA00022763"/>
    </source>
</evidence>
<dbReference type="InterPro" id="IPR001208">
    <property type="entry name" value="MCM_dom"/>
</dbReference>
<keyword evidence="6" id="KW-0378">Hydrolase</keyword>
<evidence type="ECO:0000256" key="15">
    <source>
        <dbReference type="RuleBase" id="RU004070"/>
    </source>
</evidence>
<dbReference type="Pfam" id="PF17207">
    <property type="entry name" value="MCM_OB"/>
    <property type="match status" value="1"/>
</dbReference>
<evidence type="ECO:0000256" key="2">
    <source>
        <dbReference type="ARBA" id="ARBA00008010"/>
    </source>
</evidence>
<keyword evidence="5" id="KW-0227">DNA damage</keyword>
<dbReference type="InterPro" id="IPR012340">
    <property type="entry name" value="NA-bd_OB-fold"/>
</dbReference>
<comment type="catalytic activity">
    <reaction evidence="14">
        <text>ATP + H2O = ADP + phosphate + H(+)</text>
        <dbReference type="Rhea" id="RHEA:13065"/>
        <dbReference type="ChEBI" id="CHEBI:15377"/>
        <dbReference type="ChEBI" id="CHEBI:15378"/>
        <dbReference type="ChEBI" id="CHEBI:30616"/>
        <dbReference type="ChEBI" id="CHEBI:43474"/>
        <dbReference type="ChEBI" id="CHEBI:456216"/>
        <dbReference type="EC" id="3.6.4.12"/>
    </reaction>
</comment>
<reference evidence="17 18" key="1">
    <citation type="journal article" date="2023" name="BMC Biol.">
        <title>The compact genome of the sponge Oopsacas minuta (Hexactinellida) is lacking key metazoan core genes.</title>
        <authorList>
            <person name="Santini S."/>
            <person name="Schenkelaars Q."/>
            <person name="Jourda C."/>
            <person name="Duchesne M."/>
            <person name="Belahbib H."/>
            <person name="Rocher C."/>
            <person name="Selva M."/>
            <person name="Riesgo A."/>
            <person name="Vervoort M."/>
            <person name="Leys S.P."/>
            <person name="Kodjabachian L."/>
            <person name="Le Bivic A."/>
            <person name="Borchiellini C."/>
            <person name="Claverie J.M."/>
            <person name="Renard E."/>
        </authorList>
    </citation>
    <scope>NUCLEOTIDE SEQUENCE [LARGE SCALE GENOMIC DNA]</scope>
    <source>
        <strain evidence="17">SPO-2</strain>
    </source>
</reference>
<keyword evidence="9 15" id="KW-0238">DNA-binding</keyword>
<dbReference type="InterPro" id="IPR033762">
    <property type="entry name" value="MCM_OB"/>
</dbReference>
<gene>
    <name evidence="17" type="ORF">LOD99_4201</name>
</gene>
<dbReference type="GO" id="GO:0005634">
    <property type="term" value="C:nucleus"/>
    <property type="evidence" value="ECO:0007669"/>
    <property type="project" value="UniProtKB-SubCell"/>
</dbReference>
<dbReference type="SMART" id="SM00350">
    <property type="entry name" value="MCM"/>
    <property type="match status" value="1"/>
</dbReference>
<evidence type="ECO:0000259" key="16">
    <source>
        <dbReference type="PROSITE" id="PS50051"/>
    </source>
</evidence>
<dbReference type="Gene3D" id="3.40.50.300">
    <property type="entry name" value="P-loop containing nucleotide triphosphate hydrolases"/>
    <property type="match status" value="1"/>
</dbReference>
<dbReference type="GO" id="GO:0005524">
    <property type="term" value="F:ATP binding"/>
    <property type="evidence" value="ECO:0007669"/>
    <property type="project" value="UniProtKB-KW"/>
</dbReference>
<evidence type="ECO:0000256" key="12">
    <source>
        <dbReference type="ARBA" id="ARBA00041084"/>
    </source>
</evidence>
<dbReference type="PRINTS" id="PR01657">
    <property type="entry name" value="MCMFAMILY"/>
</dbReference>
<protein>
    <recommendedName>
        <fullName evidence="12">DNA helicase MCM8</fullName>
        <ecNumber evidence="3">3.6.4.12</ecNumber>
    </recommendedName>
    <alternativeName>
        <fullName evidence="13">Minichromosome maintenance 8</fullName>
    </alternativeName>
</protein>
<dbReference type="InterPro" id="IPR031327">
    <property type="entry name" value="MCM"/>
</dbReference>
<dbReference type="GO" id="GO:0097362">
    <property type="term" value="C:MCM8-MCM9 complex"/>
    <property type="evidence" value="ECO:0007669"/>
    <property type="project" value="UniProtKB-ARBA"/>
</dbReference>
<evidence type="ECO:0000256" key="14">
    <source>
        <dbReference type="ARBA" id="ARBA00047995"/>
    </source>
</evidence>
<evidence type="ECO:0000256" key="6">
    <source>
        <dbReference type="ARBA" id="ARBA00022801"/>
    </source>
</evidence>
<keyword evidence="10" id="KW-0234">DNA repair</keyword>
<feature type="domain" description="MCM C-terminal AAA(+) ATPase" evidence="16">
    <location>
        <begin position="382"/>
        <end position="565"/>
    </location>
</feature>
<evidence type="ECO:0000256" key="1">
    <source>
        <dbReference type="ARBA" id="ARBA00004123"/>
    </source>
</evidence>
<dbReference type="SUPFAM" id="SSF50249">
    <property type="entry name" value="Nucleic acid-binding proteins"/>
    <property type="match status" value="1"/>
</dbReference>
<evidence type="ECO:0000313" key="18">
    <source>
        <dbReference type="Proteomes" id="UP001165289"/>
    </source>
</evidence>
<dbReference type="SUPFAM" id="SSF52540">
    <property type="entry name" value="P-loop containing nucleoside triphosphate hydrolases"/>
    <property type="match status" value="1"/>
</dbReference>
<keyword evidence="11" id="KW-0539">Nucleus</keyword>
<dbReference type="InterPro" id="IPR058767">
    <property type="entry name" value="MCM8_N"/>
</dbReference>
<dbReference type="FunFam" id="2.20.28.10:FF:000007">
    <property type="entry name" value="DNA helicase MCM8 isoform X1"/>
    <property type="match status" value="1"/>
</dbReference>
<comment type="similarity">
    <text evidence="2 15">Belongs to the MCM family.</text>
</comment>
<evidence type="ECO:0000256" key="4">
    <source>
        <dbReference type="ARBA" id="ARBA00022741"/>
    </source>
</evidence>
<dbReference type="EMBL" id="JAKMXF010000297">
    <property type="protein sequence ID" value="KAI6652815.1"/>
    <property type="molecule type" value="Genomic_DNA"/>
</dbReference>
<organism evidence="17 18">
    <name type="scientific">Oopsacas minuta</name>
    <dbReference type="NCBI Taxonomy" id="111878"/>
    <lineage>
        <taxon>Eukaryota</taxon>
        <taxon>Metazoa</taxon>
        <taxon>Porifera</taxon>
        <taxon>Hexactinellida</taxon>
        <taxon>Hexasterophora</taxon>
        <taxon>Lyssacinosida</taxon>
        <taxon>Leucopsacidae</taxon>
        <taxon>Oopsacas</taxon>
    </lineage>
</organism>
<keyword evidence="4 15" id="KW-0547">Nucleotide-binding</keyword>
<comment type="subcellular location">
    <subcellularLocation>
        <location evidence="1">Nucleus</location>
    </subcellularLocation>
</comment>
<dbReference type="Pfam" id="PF00493">
    <property type="entry name" value="MCM"/>
    <property type="match status" value="1"/>
</dbReference>
<evidence type="ECO:0000256" key="7">
    <source>
        <dbReference type="ARBA" id="ARBA00022806"/>
    </source>
</evidence>
<keyword evidence="8 15" id="KW-0067">ATP-binding</keyword>
<keyword evidence="18" id="KW-1185">Reference proteome</keyword>
<dbReference type="Gene3D" id="2.40.50.140">
    <property type="entry name" value="Nucleic acid-binding proteins"/>
    <property type="match status" value="1"/>
</dbReference>
<evidence type="ECO:0000256" key="3">
    <source>
        <dbReference type="ARBA" id="ARBA00012551"/>
    </source>
</evidence>
<evidence type="ECO:0000256" key="8">
    <source>
        <dbReference type="ARBA" id="ARBA00022840"/>
    </source>
</evidence>
<dbReference type="Pfam" id="PF26065">
    <property type="entry name" value="MCM8_N"/>
    <property type="match status" value="1"/>
</dbReference>
<dbReference type="GO" id="GO:0003697">
    <property type="term" value="F:single-stranded DNA binding"/>
    <property type="evidence" value="ECO:0007669"/>
    <property type="project" value="TreeGrafter"/>
</dbReference>
<sequence>MSGNNWRGYRGTWRGGWNSSKRGSSYNSFKNNTYLYSGSPSISGNQTPTHSHGMDFLTPENSPFIGSLPSTSDLQVLRKRELEMCPFESWEIYLPSVSYESGSEIEKLVTIFLRFFSEFYNTDQFNRIKSNRVINLDHNDIIYDPDLVLEIPCIAELIRDQPERVLGAIGLAIDQILSNRYTNNSKDIDRTPLTIQLYNYSPITTLNSLRSSQYEKCVSVIGVVIKITNIRPRISRMAFLCSACKGVQVLSLLDGKYRVPTKCLARGCRGKSFFPMKTSPLTESAGWQSISIHELVGGDGVMHKSVECELNGCLVDSCIPGDVVTITAVVKASSGEQERASKERKNLIYLRAISVIISISNKQIFNEDDLSAIRELQKIPNLFKLITNSLSPTIYGHEVVKAGLVLGLFGGVTKQKDEHILMRGESHVLVVGDPGQGMNHLLQAVSTLTPRSLFVCGSSATAASLTITLTKEPGGGGDYTLEAGALVLGDCGVCCIDEFEKMNTQQLALIEAMEQQYIRVSKSGIICNLPARTSIIAAANPVGGHYNKTKTVSENLKMNSSLLSR</sequence>
<evidence type="ECO:0000313" key="17">
    <source>
        <dbReference type="EMBL" id="KAI6652815.1"/>
    </source>
</evidence>
<dbReference type="GO" id="GO:0016787">
    <property type="term" value="F:hydrolase activity"/>
    <property type="evidence" value="ECO:0007669"/>
    <property type="project" value="UniProtKB-KW"/>
</dbReference>
<keyword evidence="7 17" id="KW-0347">Helicase</keyword>
<dbReference type="Gene3D" id="2.20.28.10">
    <property type="match status" value="1"/>
</dbReference>
<dbReference type="PROSITE" id="PS50051">
    <property type="entry name" value="MCM_2"/>
    <property type="match status" value="1"/>
</dbReference>
<dbReference type="PANTHER" id="PTHR11630:SF47">
    <property type="entry name" value="DNA HELICASE MCM8"/>
    <property type="match status" value="1"/>
</dbReference>
<dbReference type="GO" id="GO:0017116">
    <property type="term" value="F:single-stranded DNA helicase activity"/>
    <property type="evidence" value="ECO:0007669"/>
    <property type="project" value="TreeGrafter"/>
</dbReference>
<proteinExistence type="inferred from homology"/>
<dbReference type="PANTHER" id="PTHR11630">
    <property type="entry name" value="DNA REPLICATION LICENSING FACTOR MCM FAMILY MEMBER"/>
    <property type="match status" value="1"/>
</dbReference>
<evidence type="ECO:0000256" key="9">
    <source>
        <dbReference type="ARBA" id="ARBA00023125"/>
    </source>
</evidence>
<name>A0AAV7JVQ8_9METZ</name>
<evidence type="ECO:0000256" key="11">
    <source>
        <dbReference type="ARBA" id="ARBA00023242"/>
    </source>
</evidence>
<dbReference type="AlphaFoldDB" id="A0AAV7JVQ8"/>
<dbReference type="InterPro" id="IPR027417">
    <property type="entry name" value="P-loop_NTPase"/>
</dbReference>
<evidence type="ECO:0000256" key="13">
    <source>
        <dbReference type="ARBA" id="ARBA00042306"/>
    </source>
</evidence>
<dbReference type="EC" id="3.6.4.12" evidence="3"/>
<dbReference type="Proteomes" id="UP001165289">
    <property type="component" value="Unassembled WGS sequence"/>
</dbReference>
<comment type="caution">
    <text evidence="17">The sequence shown here is derived from an EMBL/GenBank/DDBJ whole genome shotgun (WGS) entry which is preliminary data.</text>
</comment>